<evidence type="ECO:0000313" key="2">
    <source>
        <dbReference type="EMBL" id="CAA9307338.1"/>
    </source>
</evidence>
<dbReference type="AlphaFoldDB" id="A0A6J4KK51"/>
<accession>A0A6J4KK51</accession>
<feature type="non-terminal residue" evidence="2">
    <location>
        <position position="1"/>
    </location>
</feature>
<feature type="region of interest" description="Disordered" evidence="1">
    <location>
        <begin position="1"/>
        <end position="94"/>
    </location>
</feature>
<sequence length="94" mass="10586">VRPRRSARRPVRRAVRGHAVVQDHRPGRGDGDRAARPLPPPRAVGLQHPHPVHRAAAHDRRALLRGRRHGDQEGDRRLHRAHRPARAGAQLSEP</sequence>
<dbReference type="EMBL" id="CADCTU010000281">
    <property type="protein sequence ID" value="CAA9307338.1"/>
    <property type="molecule type" value="Genomic_DNA"/>
</dbReference>
<evidence type="ECO:0000256" key="1">
    <source>
        <dbReference type="SAM" id="MobiDB-lite"/>
    </source>
</evidence>
<protein>
    <submittedName>
        <fullName evidence="2">Protein QmcA (Possibly involved in integral membrane quality control)</fullName>
    </submittedName>
</protein>
<reference evidence="2" key="1">
    <citation type="submission" date="2020-02" db="EMBL/GenBank/DDBJ databases">
        <authorList>
            <person name="Meier V. D."/>
        </authorList>
    </citation>
    <scope>NUCLEOTIDE SEQUENCE</scope>
    <source>
        <strain evidence="2">AVDCRST_MAG11</strain>
    </source>
</reference>
<organism evidence="2">
    <name type="scientific">uncultured Gemmatimonadaceae bacterium</name>
    <dbReference type="NCBI Taxonomy" id="246130"/>
    <lineage>
        <taxon>Bacteria</taxon>
        <taxon>Pseudomonadati</taxon>
        <taxon>Gemmatimonadota</taxon>
        <taxon>Gemmatimonadia</taxon>
        <taxon>Gemmatimonadales</taxon>
        <taxon>Gemmatimonadaceae</taxon>
        <taxon>environmental samples</taxon>
    </lineage>
</organism>
<proteinExistence type="predicted"/>
<gene>
    <name evidence="2" type="ORF">AVDCRST_MAG11-1264</name>
</gene>
<feature type="compositionally biased region" description="Basic and acidic residues" evidence="1">
    <location>
        <begin position="21"/>
        <end position="35"/>
    </location>
</feature>
<feature type="non-terminal residue" evidence="2">
    <location>
        <position position="94"/>
    </location>
</feature>
<feature type="compositionally biased region" description="Basic residues" evidence="1">
    <location>
        <begin position="1"/>
        <end position="16"/>
    </location>
</feature>
<name>A0A6J4KK51_9BACT</name>